<dbReference type="RefSeq" id="WP_149799951.1">
    <property type="nucleotide sequence ID" value="NZ_FNBO01000021.1"/>
</dbReference>
<name>A0A1G7SIU0_9EURY</name>
<dbReference type="EMBL" id="FNBO01000021">
    <property type="protein sequence ID" value="SDG22794.1"/>
    <property type="molecule type" value="Genomic_DNA"/>
</dbReference>
<dbReference type="GO" id="GO:0008168">
    <property type="term" value="F:methyltransferase activity"/>
    <property type="evidence" value="ECO:0007669"/>
    <property type="project" value="UniProtKB-KW"/>
</dbReference>
<keyword evidence="2" id="KW-0489">Methyltransferase</keyword>
<gene>
    <name evidence="2" type="ORF">SAMN04488067_12121</name>
</gene>
<dbReference type="Pfam" id="PF08241">
    <property type="entry name" value="Methyltransf_11"/>
    <property type="match status" value="1"/>
</dbReference>
<keyword evidence="2" id="KW-0808">Transferase</keyword>
<organism evidence="2 3">
    <name type="scientific">Halorubrum xinjiangense</name>
    <dbReference type="NCBI Taxonomy" id="261291"/>
    <lineage>
        <taxon>Archaea</taxon>
        <taxon>Methanobacteriati</taxon>
        <taxon>Methanobacteriota</taxon>
        <taxon>Stenosarchaea group</taxon>
        <taxon>Halobacteria</taxon>
        <taxon>Halobacteriales</taxon>
        <taxon>Haloferacaceae</taxon>
        <taxon>Halorubrum</taxon>
    </lineage>
</organism>
<proteinExistence type="predicted"/>
<dbReference type="SUPFAM" id="SSF53335">
    <property type="entry name" value="S-adenosyl-L-methionine-dependent methyltransferases"/>
    <property type="match status" value="1"/>
</dbReference>
<dbReference type="InterPro" id="IPR013216">
    <property type="entry name" value="Methyltransf_11"/>
</dbReference>
<evidence type="ECO:0000259" key="1">
    <source>
        <dbReference type="Pfam" id="PF08241"/>
    </source>
</evidence>
<dbReference type="OrthoDB" id="57427at2157"/>
<evidence type="ECO:0000313" key="3">
    <source>
        <dbReference type="Proteomes" id="UP000324020"/>
    </source>
</evidence>
<reference evidence="2 3" key="1">
    <citation type="submission" date="2016-10" db="EMBL/GenBank/DDBJ databases">
        <authorList>
            <person name="Varghese N."/>
            <person name="Submissions S."/>
        </authorList>
    </citation>
    <scope>NUCLEOTIDE SEQUENCE [LARGE SCALE GENOMIC DNA]</scope>
    <source>
        <strain evidence="2 3">CGMCC 1.3527</strain>
    </source>
</reference>
<dbReference type="PANTHER" id="PTHR43464:SF82">
    <property type="entry name" value="METHYLTRANSFERASE DOMAIN-CONTAINING PROTEIN"/>
    <property type="match status" value="1"/>
</dbReference>
<keyword evidence="3" id="KW-1185">Reference proteome</keyword>
<dbReference type="PANTHER" id="PTHR43464">
    <property type="entry name" value="METHYLTRANSFERASE"/>
    <property type="match status" value="1"/>
</dbReference>
<evidence type="ECO:0000313" key="2">
    <source>
        <dbReference type="EMBL" id="SDG22794.1"/>
    </source>
</evidence>
<dbReference type="AlphaFoldDB" id="A0A1G7SIU0"/>
<dbReference type="GO" id="GO:0032259">
    <property type="term" value="P:methylation"/>
    <property type="evidence" value="ECO:0007669"/>
    <property type="project" value="UniProtKB-KW"/>
</dbReference>
<accession>A0A1G7SIU0</accession>
<dbReference type="CDD" id="cd02440">
    <property type="entry name" value="AdoMet_MTases"/>
    <property type="match status" value="1"/>
</dbReference>
<dbReference type="InterPro" id="IPR029063">
    <property type="entry name" value="SAM-dependent_MTases_sf"/>
</dbReference>
<dbReference type="Proteomes" id="UP000324020">
    <property type="component" value="Unassembled WGS sequence"/>
</dbReference>
<protein>
    <submittedName>
        <fullName evidence="2">Methyltransferase domain-containing protein</fullName>
    </submittedName>
</protein>
<sequence>MADPESPQEAYFEANRAHWEQMVADHPDIESVESVEAFLDGNSALLPVQREELSSVEGKSLLDLQSHLGIRTLSWARAGATVTGVDISSESVAVARELAAEAGLADRAEFIQANVLDLPAEHDERYDIVVTNFGVLCWLPDIDEWASVVAKLLKPGGIFYLAEHHPIATALSDDLGADGDPITIENPYFSTETPATPAGEPPHKWTHALGEILTALIEAGIELEFVHEHPFSVIQRSPEMVQDEDGVWRFESGIDLPLLVTVKGTRQSE</sequence>
<feature type="domain" description="Methyltransferase type 11" evidence="1">
    <location>
        <begin position="64"/>
        <end position="161"/>
    </location>
</feature>
<dbReference type="Gene3D" id="3.40.50.150">
    <property type="entry name" value="Vaccinia Virus protein VP39"/>
    <property type="match status" value="1"/>
</dbReference>